<dbReference type="Pfam" id="PF03364">
    <property type="entry name" value="Polyketide_cyc"/>
    <property type="match status" value="1"/>
</dbReference>
<dbReference type="PANTHER" id="PTHR12901:SF10">
    <property type="entry name" value="COENZYME Q-BINDING PROTEIN COQ10, MITOCHONDRIAL"/>
    <property type="match status" value="1"/>
</dbReference>
<organism evidence="3 4">
    <name type="scientific">Acuticoccus sediminis</name>
    <dbReference type="NCBI Taxonomy" id="2184697"/>
    <lineage>
        <taxon>Bacteria</taxon>
        <taxon>Pseudomonadati</taxon>
        <taxon>Pseudomonadota</taxon>
        <taxon>Alphaproteobacteria</taxon>
        <taxon>Hyphomicrobiales</taxon>
        <taxon>Amorphaceae</taxon>
        <taxon>Acuticoccus</taxon>
    </lineage>
</organism>
<dbReference type="EMBL" id="QHHQ01000007">
    <property type="protein sequence ID" value="RAH98279.1"/>
    <property type="molecule type" value="Genomic_DNA"/>
</dbReference>
<reference evidence="3 4" key="1">
    <citation type="submission" date="2018-05" db="EMBL/GenBank/DDBJ databases">
        <title>Acuticoccus sediminis sp. nov., isolated from deep-sea sediment of Indian Ocean.</title>
        <authorList>
            <person name="Liu X."/>
            <person name="Lai Q."/>
            <person name="Du Y."/>
            <person name="Sun F."/>
            <person name="Zhang X."/>
            <person name="Wang S."/>
            <person name="Shao Z."/>
        </authorList>
    </citation>
    <scope>NUCLEOTIDE SEQUENCE [LARGE SCALE GENOMIC DNA]</scope>
    <source>
        <strain evidence="3 4">PTG4-2</strain>
    </source>
</reference>
<evidence type="ECO:0000313" key="3">
    <source>
        <dbReference type="EMBL" id="RAH98279.1"/>
    </source>
</evidence>
<dbReference type="Proteomes" id="UP000249590">
    <property type="component" value="Unassembled WGS sequence"/>
</dbReference>
<dbReference type="InterPro" id="IPR005031">
    <property type="entry name" value="COQ10_START"/>
</dbReference>
<comment type="caution">
    <text evidence="3">The sequence shown here is derived from an EMBL/GenBank/DDBJ whole genome shotgun (WGS) entry which is preliminary data.</text>
</comment>
<dbReference type="Gene3D" id="3.30.530.20">
    <property type="match status" value="1"/>
</dbReference>
<dbReference type="PANTHER" id="PTHR12901">
    <property type="entry name" value="SPERM PROTEIN HOMOLOG"/>
    <property type="match status" value="1"/>
</dbReference>
<dbReference type="OrthoDB" id="9804759at2"/>
<accession>A0A8B2NNN5</accession>
<dbReference type="GO" id="GO:0045333">
    <property type="term" value="P:cellular respiration"/>
    <property type="evidence" value="ECO:0007669"/>
    <property type="project" value="InterPro"/>
</dbReference>
<dbReference type="AlphaFoldDB" id="A0A8B2NNN5"/>
<gene>
    <name evidence="3" type="ORF">DLJ53_26590</name>
</gene>
<dbReference type="GO" id="GO:0048039">
    <property type="term" value="F:ubiquinone binding"/>
    <property type="evidence" value="ECO:0007669"/>
    <property type="project" value="InterPro"/>
</dbReference>
<evidence type="ECO:0000313" key="4">
    <source>
        <dbReference type="Proteomes" id="UP000249590"/>
    </source>
</evidence>
<name>A0A8B2NNN5_9HYPH</name>
<dbReference type="RefSeq" id="WP_111351085.1">
    <property type="nucleotide sequence ID" value="NZ_JAIWKD010000006.1"/>
</dbReference>
<sequence length="152" mass="17709">MPQFETTRRVKHGVDNMFDLVADVTSYPRFVPLCKALTVRRRDTLPDGREVLVAEMTVAYKFIRETFTSRVVLDRANRIIDVTYLDGPFKELFNRWTFTPVDEATTDVHFSIRYEFKSRTLAAVMGQVFDHAFRRFATAFEERADKVYGLPA</sequence>
<dbReference type="SUPFAM" id="SSF55961">
    <property type="entry name" value="Bet v1-like"/>
    <property type="match status" value="1"/>
</dbReference>
<comment type="similarity">
    <text evidence="1">Belongs to the ribosome association toxin RatA family.</text>
</comment>
<evidence type="ECO:0000259" key="2">
    <source>
        <dbReference type="Pfam" id="PF03364"/>
    </source>
</evidence>
<keyword evidence="4" id="KW-1185">Reference proteome</keyword>
<keyword evidence="3" id="KW-0830">Ubiquinone</keyword>
<feature type="domain" description="Coenzyme Q-binding protein COQ10 START" evidence="2">
    <location>
        <begin position="11"/>
        <end position="141"/>
    </location>
</feature>
<dbReference type="InterPro" id="IPR044996">
    <property type="entry name" value="COQ10-like"/>
</dbReference>
<proteinExistence type="inferred from homology"/>
<protein>
    <submittedName>
        <fullName evidence="3">Ubiquinone-binding protein</fullName>
    </submittedName>
</protein>
<dbReference type="InterPro" id="IPR023393">
    <property type="entry name" value="START-like_dom_sf"/>
</dbReference>
<dbReference type="CDD" id="cd07813">
    <property type="entry name" value="COQ10p_like"/>
    <property type="match status" value="1"/>
</dbReference>
<evidence type="ECO:0000256" key="1">
    <source>
        <dbReference type="ARBA" id="ARBA00008918"/>
    </source>
</evidence>